<evidence type="ECO:0000313" key="2">
    <source>
        <dbReference type="EMBL" id="CUH41981.1"/>
    </source>
</evidence>
<dbReference type="AlphaFoldDB" id="A0A0P1E1R3"/>
<protein>
    <submittedName>
        <fullName evidence="2">Putative helicase</fullName>
    </submittedName>
</protein>
<name>A0A0P1E1R3_9RHOB</name>
<accession>A0A0P1E1R3</accession>
<dbReference type="GO" id="GO:0004386">
    <property type="term" value="F:helicase activity"/>
    <property type="evidence" value="ECO:0007669"/>
    <property type="project" value="UniProtKB-KW"/>
</dbReference>
<dbReference type="RefSeq" id="WP_058272105.1">
    <property type="nucleotide sequence ID" value="NZ_CYPS01000011.1"/>
</dbReference>
<keyword evidence="2" id="KW-0547">Nucleotide-binding</keyword>
<proteinExistence type="predicted"/>
<dbReference type="InterPro" id="IPR041635">
    <property type="entry name" value="Type_ISP_LLaBIII_C"/>
</dbReference>
<keyword evidence="3" id="KW-1185">Reference proteome</keyword>
<keyword evidence="2" id="KW-0067">ATP-binding</keyword>
<feature type="domain" description="Type ISP restriction-modification enzyme LLaBIII C-terminal specificity" evidence="1">
    <location>
        <begin position="7"/>
        <end position="145"/>
    </location>
</feature>
<evidence type="ECO:0000313" key="3">
    <source>
        <dbReference type="Proteomes" id="UP000050786"/>
    </source>
</evidence>
<gene>
    <name evidence="2" type="ORF">RUM4293_00866</name>
</gene>
<keyword evidence="2" id="KW-0347">Helicase</keyword>
<organism evidence="2 3">
    <name type="scientific">Ruegeria atlantica</name>
    <dbReference type="NCBI Taxonomy" id="81569"/>
    <lineage>
        <taxon>Bacteria</taxon>
        <taxon>Pseudomonadati</taxon>
        <taxon>Pseudomonadota</taxon>
        <taxon>Alphaproteobacteria</taxon>
        <taxon>Rhodobacterales</taxon>
        <taxon>Roseobacteraceae</taxon>
        <taxon>Ruegeria</taxon>
    </lineage>
</organism>
<keyword evidence="2" id="KW-0378">Hydrolase</keyword>
<dbReference type="EMBL" id="CYPS01000011">
    <property type="protein sequence ID" value="CUH41981.1"/>
    <property type="molecule type" value="Genomic_DNA"/>
</dbReference>
<dbReference type="Proteomes" id="UP000050786">
    <property type="component" value="Unassembled WGS sequence"/>
</dbReference>
<sequence length="159" mass="18104">MRMLWRAYAYNLTKELPRIPCVKKAEDFWAFSKAGRELGNLHVNYETVEPYAVTIEQGDLRLAQIDDEASYFRVEKMKFAGKRPNLDKTKVIYNKNITMADIPLEAYGYVVNGKPALEWVMERQAVTTDKKSAIVNDANDYANETIAVPSSTIVQAYIG</sequence>
<dbReference type="Pfam" id="PF18135">
    <property type="entry name" value="Type_ISP_C"/>
    <property type="match status" value="1"/>
</dbReference>
<reference evidence="3" key="1">
    <citation type="submission" date="2015-09" db="EMBL/GenBank/DDBJ databases">
        <authorList>
            <person name="Rodrigo-Torres L."/>
            <person name="Arahal D.R."/>
        </authorList>
    </citation>
    <scope>NUCLEOTIDE SEQUENCE [LARGE SCALE GENOMIC DNA]</scope>
    <source>
        <strain evidence="3">CECT 4293</strain>
    </source>
</reference>
<evidence type="ECO:0000259" key="1">
    <source>
        <dbReference type="Pfam" id="PF18135"/>
    </source>
</evidence>